<keyword evidence="7 8" id="KW-0472">Membrane</keyword>
<dbReference type="GO" id="GO:0015099">
    <property type="term" value="F:nickel cation transmembrane transporter activity"/>
    <property type="evidence" value="ECO:0007669"/>
    <property type="project" value="UniProtKB-UniRule"/>
</dbReference>
<dbReference type="Pfam" id="PF03824">
    <property type="entry name" value="NicO"/>
    <property type="match status" value="1"/>
</dbReference>
<evidence type="ECO:0000313" key="9">
    <source>
        <dbReference type="EMBL" id="ABN01149.1"/>
    </source>
</evidence>
<protein>
    <recommendedName>
        <fullName evidence="8">Nickel/cobalt efflux system</fullName>
    </recommendedName>
</protein>
<evidence type="ECO:0000313" key="10">
    <source>
        <dbReference type="Proteomes" id="UP000002283"/>
    </source>
</evidence>
<dbReference type="EMBL" id="CP000546">
    <property type="protein sequence ID" value="ABN01149.1"/>
    <property type="molecule type" value="Genomic_DNA"/>
</dbReference>
<dbReference type="GO" id="GO:0012505">
    <property type="term" value="C:endomembrane system"/>
    <property type="evidence" value="ECO:0007669"/>
    <property type="project" value="UniProtKB-SubCell"/>
</dbReference>
<keyword evidence="6 8" id="KW-1133">Transmembrane helix</keyword>
<accession>A2S2W2</accession>
<dbReference type="GO" id="GO:0005886">
    <property type="term" value="C:plasma membrane"/>
    <property type="evidence" value="ECO:0007669"/>
    <property type="project" value="UniProtKB-SubCell"/>
</dbReference>
<feature type="transmembrane region" description="Helical" evidence="8">
    <location>
        <begin position="158"/>
        <end position="186"/>
    </location>
</feature>
<feature type="transmembrane region" description="Helical" evidence="8">
    <location>
        <begin position="94"/>
        <end position="113"/>
    </location>
</feature>
<feature type="transmembrane region" description="Helical" evidence="8">
    <location>
        <begin position="206"/>
        <end position="226"/>
    </location>
</feature>
<name>A2S2W2_BURM9</name>
<dbReference type="PANTHER" id="PTHR31611:SF0">
    <property type="entry name" value="HIGH-AFFINITY NICKEL TRANSPORT PROTEIN NIC1"/>
    <property type="match status" value="1"/>
</dbReference>
<feature type="transmembrane region" description="Helical" evidence="8">
    <location>
        <begin position="260"/>
        <end position="281"/>
    </location>
</feature>
<evidence type="ECO:0000256" key="1">
    <source>
        <dbReference type="ARBA" id="ARBA00004127"/>
    </source>
</evidence>
<evidence type="ECO:0000256" key="4">
    <source>
        <dbReference type="ARBA" id="ARBA00022596"/>
    </source>
</evidence>
<evidence type="ECO:0000256" key="6">
    <source>
        <dbReference type="ARBA" id="ARBA00022989"/>
    </source>
</evidence>
<feature type="transmembrane region" description="Helical" evidence="8">
    <location>
        <begin position="301"/>
        <end position="322"/>
    </location>
</feature>
<evidence type="ECO:0000256" key="8">
    <source>
        <dbReference type="RuleBase" id="RU362101"/>
    </source>
</evidence>
<feature type="transmembrane region" description="Helical" evidence="8">
    <location>
        <begin position="343"/>
        <end position="369"/>
    </location>
</feature>
<reference evidence="9 10" key="1">
    <citation type="submission" date="2007-01" db="EMBL/GenBank/DDBJ databases">
        <authorList>
            <person name="DeShazer D."/>
            <person name="Woods D.E."/>
            <person name="Nierman W.C."/>
        </authorList>
    </citation>
    <scope>NUCLEOTIDE SEQUENCE [LARGE SCALE GENOMIC DNA]</scope>
    <source>
        <strain evidence="9 10">NCTC 10229</strain>
    </source>
</reference>
<dbReference type="AlphaFoldDB" id="A2S2W2"/>
<dbReference type="KEGG" id="bml:BMA10229_A0279"/>
<comment type="subcellular location">
    <subcellularLocation>
        <location evidence="8">Cell membrane</location>
        <topology evidence="8">Multi-pass membrane protein</topology>
    </subcellularLocation>
    <subcellularLocation>
        <location evidence="1">Endomembrane system</location>
        <topology evidence="1">Multi-pass membrane protein</topology>
    </subcellularLocation>
</comment>
<dbReference type="PANTHER" id="PTHR31611">
    <property type="entry name" value="HIGH-AFFINITY NICKEL TRANSPORT PROTEIN NIC1"/>
    <property type="match status" value="1"/>
</dbReference>
<keyword evidence="4" id="KW-0533">Nickel</keyword>
<evidence type="ECO:0000256" key="5">
    <source>
        <dbReference type="ARBA" id="ARBA00022692"/>
    </source>
</evidence>
<organism evidence="9 10">
    <name type="scientific">Burkholderia mallei (strain NCTC 10229)</name>
    <dbReference type="NCBI Taxonomy" id="412022"/>
    <lineage>
        <taxon>Bacteria</taxon>
        <taxon>Pseudomonadati</taxon>
        <taxon>Pseudomonadota</taxon>
        <taxon>Betaproteobacteria</taxon>
        <taxon>Burkholderiales</taxon>
        <taxon>Burkholderiaceae</taxon>
        <taxon>Burkholderia</taxon>
        <taxon>pseudomallei group</taxon>
    </lineage>
</organism>
<evidence type="ECO:0000256" key="7">
    <source>
        <dbReference type="ARBA" id="ARBA00023136"/>
    </source>
</evidence>
<feature type="transmembrane region" description="Helical" evidence="8">
    <location>
        <begin position="119"/>
        <end position="137"/>
    </location>
</feature>
<dbReference type="Proteomes" id="UP000002283">
    <property type="component" value="Chromosome I"/>
</dbReference>
<evidence type="ECO:0000256" key="3">
    <source>
        <dbReference type="ARBA" id="ARBA00022448"/>
    </source>
</evidence>
<dbReference type="NCBIfam" id="TIGR00802">
    <property type="entry name" value="nico"/>
    <property type="match status" value="1"/>
</dbReference>
<keyword evidence="5 8" id="KW-0812">Transmembrane</keyword>
<keyword evidence="3 8" id="KW-0813">Transport</keyword>
<dbReference type="HOGENOM" id="CLU_036094_2_2_4"/>
<dbReference type="InterPro" id="IPR004688">
    <property type="entry name" value="Ni/Co_transpt"/>
</dbReference>
<comment type="similarity">
    <text evidence="2 8">Belongs to the NiCoT transporter (TC 2.A.52) family.</text>
</comment>
<gene>
    <name evidence="9" type="primary">hoxN</name>
    <name evidence="9" type="ordered locus">BMA10229_A0279</name>
</gene>
<dbReference type="InterPro" id="IPR011541">
    <property type="entry name" value="Ni/Co_transpt_high_affinity"/>
</dbReference>
<sequence length="434" mass="48067">MPASPPSDAARFGARRERACRIHRERARRERRAAADACRRERSTGAAGEHVHCTRCRACWHSSRLSTVRKGSAMLESFLRLFNDSPAELRSKIVGIYAMLIAFNVGAWAWAFAAFHGQPVLLGTALLAYTFGLRHAVDADHIAAIDNVTRKLMHEKKNPLGAGLFFSLGHSSVVILMTVAVALTAATLAERFEGMKAWGGAIGTSVSAFFLLVLAFANLLILISVYRTFRAVRRGEPLVEQDLDILLNQRGFFARIFRPLFAIVSRSWHLYPIGFLFGLGFDTATEIALFGISATQAHGGLSFWSVMALPVLFTAGMTLVDTTDGIMMMGAYRWAFVRPIRKIYYNMTITFVSVLVAIVIGGIEALALIGGKLALKGGVGFRRDGGRTLRRARLLRDRPVRRELDRLRAHLPDQALRRHRRDALRVRPARGASP</sequence>
<evidence type="ECO:0000256" key="2">
    <source>
        <dbReference type="ARBA" id="ARBA00010892"/>
    </source>
</evidence>
<proteinExistence type="inferred from homology"/>